<dbReference type="GO" id="GO:0007165">
    <property type="term" value="P:signal transduction"/>
    <property type="evidence" value="ECO:0007669"/>
    <property type="project" value="UniProtKB-KW"/>
</dbReference>
<keyword evidence="5" id="KW-1133">Transmembrane helix</keyword>
<evidence type="ECO:0000259" key="6">
    <source>
        <dbReference type="PROSITE" id="PS50111"/>
    </source>
</evidence>
<feature type="coiled-coil region" evidence="4">
    <location>
        <begin position="279"/>
        <end position="317"/>
    </location>
</feature>
<evidence type="ECO:0000313" key="8">
    <source>
        <dbReference type="Proteomes" id="UP000215301"/>
    </source>
</evidence>
<feature type="domain" description="Methyl-accepting transducer" evidence="6">
    <location>
        <begin position="250"/>
        <end position="486"/>
    </location>
</feature>
<dbReference type="PROSITE" id="PS50111">
    <property type="entry name" value="CHEMOTAXIS_TRANSDUC_2"/>
    <property type="match status" value="1"/>
</dbReference>
<keyword evidence="5" id="KW-0812">Transmembrane</keyword>
<dbReference type="InterPro" id="IPR004089">
    <property type="entry name" value="MCPsignal_dom"/>
</dbReference>
<accession>A0A231VGD2</accession>
<keyword evidence="4" id="KW-0175">Coiled coil</keyword>
<dbReference type="PANTHER" id="PTHR32089">
    <property type="entry name" value="METHYL-ACCEPTING CHEMOTAXIS PROTEIN MCPB"/>
    <property type="match status" value="1"/>
</dbReference>
<dbReference type="Gene3D" id="1.10.287.950">
    <property type="entry name" value="Methyl-accepting chemotaxis protein"/>
    <property type="match status" value="1"/>
</dbReference>
<organism evidence="7 8">
    <name type="scientific">Thermoanaerobacterium thermosaccharolyticum</name>
    <name type="common">Clostridium thermosaccharolyticum</name>
    <dbReference type="NCBI Taxonomy" id="1517"/>
    <lineage>
        <taxon>Bacteria</taxon>
        <taxon>Bacillati</taxon>
        <taxon>Bacillota</taxon>
        <taxon>Clostridia</taxon>
        <taxon>Thermoanaerobacterales</taxon>
        <taxon>Thermoanaerobacteraceae</taxon>
        <taxon>Thermoanaerobacterium</taxon>
    </lineage>
</organism>
<dbReference type="RefSeq" id="WP_094045494.1">
    <property type="nucleotide sequence ID" value="NZ_CP117248.1"/>
</dbReference>
<dbReference type="SUPFAM" id="SSF58104">
    <property type="entry name" value="Methyl-accepting chemotaxis protein (MCP) signaling domain"/>
    <property type="match status" value="1"/>
</dbReference>
<evidence type="ECO:0000313" key="7">
    <source>
        <dbReference type="EMBL" id="OXT07235.1"/>
    </source>
</evidence>
<feature type="transmembrane region" description="Helical" evidence="5">
    <location>
        <begin position="189"/>
        <end position="207"/>
    </location>
</feature>
<dbReference type="GO" id="GO:0006935">
    <property type="term" value="P:chemotaxis"/>
    <property type="evidence" value="ECO:0007669"/>
    <property type="project" value="InterPro"/>
</dbReference>
<evidence type="ECO:0000256" key="3">
    <source>
        <dbReference type="PROSITE-ProRule" id="PRU00284"/>
    </source>
</evidence>
<evidence type="ECO:0000256" key="1">
    <source>
        <dbReference type="ARBA" id="ARBA00023224"/>
    </source>
</evidence>
<dbReference type="Pfam" id="PF00015">
    <property type="entry name" value="MCPsignal"/>
    <property type="match status" value="1"/>
</dbReference>
<dbReference type="InterPro" id="IPR004090">
    <property type="entry name" value="Chemotax_Me-accpt_rcpt"/>
</dbReference>
<keyword evidence="1 3" id="KW-0807">Transducer</keyword>
<evidence type="ECO:0000256" key="2">
    <source>
        <dbReference type="ARBA" id="ARBA00029447"/>
    </source>
</evidence>
<reference evidence="7 8" key="1">
    <citation type="submission" date="2017-06" db="EMBL/GenBank/DDBJ databases">
        <title>Isolation and characterization of a thermophilic and butanogenic Thermoanaerobacterium thermosaccharolyticum M5 capable of efficient degradation of hemicellulose.</title>
        <authorList>
            <person name="Xin F."/>
            <person name="Jiang Y."/>
        </authorList>
    </citation>
    <scope>NUCLEOTIDE SEQUENCE [LARGE SCALE GENOMIC DNA]</scope>
    <source>
        <strain evidence="7 8">M5</strain>
    </source>
</reference>
<keyword evidence="5" id="KW-0472">Membrane</keyword>
<dbReference type="PANTHER" id="PTHR32089:SF112">
    <property type="entry name" value="LYSOZYME-LIKE PROTEIN-RELATED"/>
    <property type="match status" value="1"/>
</dbReference>
<comment type="similarity">
    <text evidence="2">Belongs to the methyl-accepting chemotaxis (MCP) protein family.</text>
</comment>
<name>A0A231VGD2_THETR</name>
<dbReference type="EMBL" id="NKHD01000023">
    <property type="protein sequence ID" value="OXT07235.1"/>
    <property type="molecule type" value="Genomic_DNA"/>
</dbReference>
<evidence type="ECO:0000256" key="4">
    <source>
        <dbReference type="SAM" id="Coils"/>
    </source>
</evidence>
<feature type="transmembrane region" description="Helical" evidence="5">
    <location>
        <begin position="12"/>
        <end position="32"/>
    </location>
</feature>
<protein>
    <submittedName>
        <fullName evidence="7">Chemotaxis protein</fullName>
    </submittedName>
</protein>
<gene>
    <name evidence="7" type="ORF">CE561_08530</name>
</gene>
<evidence type="ECO:0000256" key="5">
    <source>
        <dbReference type="SAM" id="Phobius"/>
    </source>
</evidence>
<dbReference type="PRINTS" id="PR00260">
    <property type="entry name" value="CHEMTRNSDUCR"/>
</dbReference>
<proteinExistence type="inferred from homology"/>
<dbReference type="SMART" id="SM00283">
    <property type="entry name" value="MA"/>
    <property type="match status" value="1"/>
</dbReference>
<comment type="caution">
    <text evidence="7">The sequence shown here is derived from an EMBL/GenBank/DDBJ whole genome shotgun (WGS) entry which is preliminary data.</text>
</comment>
<dbReference type="Proteomes" id="UP000215301">
    <property type="component" value="Unassembled WGS sequence"/>
</dbReference>
<dbReference type="GO" id="GO:0016020">
    <property type="term" value="C:membrane"/>
    <property type="evidence" value="ECO:0007669"/>
    <property type="project" value="InterPro"/>
</dbReference>
<dbReference type="GO" id="GO:0004888">
    <property type="term" value="F:transmembrane signaling receptor activity"/>
    <property type="evidence" value="ECO:0007669"/>
    <property type="project" value="InterPro"/>
</dbReference>
<sequence length="548" mass="60298">MAKTLRGELIRAFVVIGILILVLSITVNLGMINTKNNINNLKKFVINQVLYISNSQVQLAQYSSVLLNDVNNYTVGQNTKSTLKTDLNNITQNINSIGNALEDFKGTSLYKQLKTDVDGINDSINNISTAINSLNDTYDLNADSDKTLKISYYVTQIQNNMTDFSNKYSQGFLPMFNDMIAQNDRTFKVSVAISVICIVVIIIYSLITVRKLRKLSMLINSEVSKSMEHSEKVLDSSIELRRMAEENTGNIKMSRDGIEQLTDSINTIAENANEVAMSIANVSEANEELSRSSENLLNDMNSAIEKIREIEDNVKNQGDVVRSLINTLNQSLKNSKVNSNGLKELDKKMSGIKEILSTISEIADQTNLLSLNAAIEAARAGEYGKGFAVVADEIRKLANQSTDSVVKISEIIENITSYTGATIDSVINDIDNSGKAASEVNKVLDIFDDVKKGFDEISIAIGNISDVTNETAAGSDKTLQAVKSVMGASQNISAQVEELLASSEQLMEIINKVDENNTKNLDYVNNQVEFTKEQKANMESITNVVKKL</sequence>
<dbReference type="AlphaFoldDB" id="A0A231VGD2"/>